<feature type="transmembrane region" description="Helical" evidence="2">
    <location>
        <begin position="124"/>
        <end position="150"/>
    </location>
</feature>
<accession>A0A835IU89</accession>
<sequence length="156" mass="16651">MCTTIRDVRTSTQLRSKGEKFLKCPRCDQFEWLDLAIAGCKKEKSEPKKLVSEEEAKESSSSKSNSNLKLNIEVQSFQSGLTVWNFCLDPGFGGGASGGLFCFVALAIFGGAPESLFSFSGAWVALEGFVVAFVGIVTVEHAALVLALVLGCDDAG</sequence>
<evidence type="ECO:0000313" key="4">
    <source>
        <dbReference type="Proteomes" id="UP000631114"/>
    </source>
</evidence>
<protein>
    <submittedName>
        <fullName evidence="3">Uncharacterized protein</fullName>
    </submittedName>
</protein>
<keyword evidence="2" id="KW-1133">Transmembrane helix</keyword>
<dbReference type="EMBL" id="JADFTS010000002">
    <property type="protein sequence ID" value="KAF9622752.1"/>
    <property type="molecule type" value="Genomic_DNA"/>
</dbReference>
<proteinExistence type="predicted"/>
<dbReference type="OrthoDB" id="1995485at2759"/>
<comment type="caution">
    <text evidence="3">The sequence shown here is derived from an EMBL/GenBank/DDBJ whole genome shotgun (WGS) entry which is preliminary data.</text>
</comment>
<dbReference type="AlphaFoldDB" id="A0A835IU89"/>
<feature type="region of interest" description="Disordered" evidence="1">
    <location>
        <begin position="47"/>
        <end position="66"/>
    </location>
</feature>
<evidence type="ECO:0000256" key="2">
    <source>
        <dbReference type="SAM" id="Phobius"/>
    </source>
</evidence>
<keyword evidence="2" id="KW-0812">Transmembrane</keyword>
<organism evidence="3 4">
    <name type="scientific">Coptis chinensis</name>
    <dbReference type="NCBI Taxonomy" id="261450"/>
    <lineage>
        <taxon>Eukaryota</taxon>
        <taxon>Viridiplantae</taxon>
        <taxon>Streptophyta</taxon>
        <taxon>Embryophyta</taxon>
        <taxon>Tracheophyta</taxon>
        <taxon>Spermatophyta</taxon>
        <taxon>Magnoliopsida</taxon>
        <taxon>Ranunculales</taxon>
        <taxon>Ranunculaceae</taxon>
        <taxon>Coptidoideae</taxon>
        <taxon>Coptis</taxon>
    </lineage>
</organism>
<reference evidence="3 4" key="1">
    <citation type="submission" date="2020-10" db="EMBL/GenBank/DDBJ databases">
        <title>The Coptis chinensis genome and diversification of protoberbering-type alkaloids.</title>
        <authorList>
            <person name="Wang B."/>
            <person name="Shu S."/>
            <person name="Song C."/>
            <person name="Liu Y."/>
        </authorList>
    </citation>
    <scope>NUCLEOTIDE SEQUENCE [LARGE SCALE GENOMIC DNA]</scope>
    <source>
        <strain evidence="3">HL-2020</strain>
        <tissue evidence="3">Leaf</tissue>
    </source>
</reference>
<keyword evidence="2" id="KW-0472">Membrane</keyword>
<dbReference type="Proteomes" id="UP000631114">
    <property type="component" value="Unassembled WGS sequence"/>
</dbReference>
<evidence type="ECO:0000313" key="3">
    <source>
        <dbReference type="EMBL" id="KAF9622752.1"/>
    </source>
</evidence>
<evidence type="ECO:0000256" key="1">
    <source>
        <dbReference type="SAM" id="MobiDB-lite"/>
    </source>
</evidence>
<keyword evidence="4" id="KW-1185">Reference proteome</keyword>
<gene>
    <name evidence="3" type="ORF">IFM89_033987</name>
</gene>
<name>A0A835IU89_9MAGN</name>
<feature type="compositionally biased region" description="Basic and acidic residues" evidence="1">
    <location>
        <begin position="47"/>
        <end position="60"/>
    </location>
</feature>
<feature type="transmembrane region" description="Helical" evidence="2">
    <location>
        <begin position="91"/>
        <end position="112"/>
    </location>
</feature>